<feature type="compositionally biased region" description="Basic residues" evidence="1">
    <location>
        <begin position="1"/>
        <end position="12"/>
    </location>
</feature>
<feature type="compositionally biased region" description="Basic and acidic residues" evidence="1">
    <location>
        <begin position="20"/>
        <end position="32"/>
    </location>
</feature>
<proteinExistence type="predicted"/>
<evidence type="ECO:0000256" key="1">
    <source>
        <dbReference type="SAM" id="MobiDB-lite"/>
    </source>
</evidence>
<evidence type="ECO:0000313" key="3">
    <source>
        <dbReference type="Proteomes" id="UP000195913"/>
    </source>
</evidence>
<accession>A0A1R4G936</accession>
<reference evidence="2 3" key="1">
    <citation type="submission" date="2017-02" db="EMBL/GenBank/DDBJ databases">
        <authorList>
            <person name="Peterson S.W."/>
        </authorList>
    </citation>
    <scope>NUCLEOTIDE SEQUENCE [LARGE SCALE GENOMIC DNA]</scope>
    <source>
        <strain evidence="2 3">B Ar 00.02</strain>
    </source>
</reference>
<dbReference type="RefSeq" id="WP_245806661.1">
    <property type="nucleotide sequence ID" value="NZ_FUHW01000032.1"/>
</dbReference>
<sequence length="114" mass="13107">MPRSNRSRRPQRQARPNKWAHADQRRDGENEGFKGPGLSIPSLQSAPDGQWHVRRISAARAGKNYTCPGCHRTIDPGIEHIVAWRADHWSGEEASAASRRHWHLKCWSGRSFRY</sequence>
<evidence type="ECO:0000313" key="2">
    <source>
        <dbReference type="EMBL" id="SJM64583.1"/>
    </source>
</evidence>
<organism evidence="2 3">
    <name type="scientific">Arthrobacter rhombi</name>
    <dbReference type="NCBI Taxonomy" id="71253"/>
    <lineage>
        <taxon>Bacteria</taxon>
        <taxon>Bacillati</taxon>
        <taxon>Actinomycetota</taxon>
        <taxon>Actinomycetes</taxon>
        <taxon>Micrococcales</taxon>
        <taxon>Micrococcaceae</taxon>
        <taxon>Arthrobacter</taxon>
    </lineage>
</organism>
<dbReference type="EMBL" id="FUHW01000032">
    <property type="protein sequence ID" value="SJM64583.1"/>
    <property type="molecule type" value="Genomic_DNA"/>
</dbReference>
<keyword evidence="3" id="KW-1185">Reference proteome</keyword>
<protein>
    <submittedName>
        <fullName evidence="2">Putative ATP/GTP-binding protein, doubtful CDS</fullName>
    </submittedName>
</protein>
<name>A0A1R4G936_9MICC</name>
<feature type="region of interest" description="Disordered" evidence="1">
    <location>
        <begin position="1"/>
        <end position="49"/>
    </location>
</feature>
<dbReference type="AlphaFoldDB" id="A0A1R4G936"/>
<dbReference type="Proteomes" id="UP000195913">
    <property type="component" value="Unassembled WGS sequence"/>
</dbReference>
<gene>
    <name evidence="2" type="ORF">FM101_08635</name>
</gene>